<dbReference type="SUPFAM" id="SSF52038">
    <property type="entry name" value="Barstar-related"/>
    <property type="match status" value="1"/>
</dbReference>
<dbReference type="InterPro" id="IPR000468">
    <property type="entry name" value="Barstar"/>
</dbReference>
<evidence type="ECO:0000313" key="3">
    <source>
        <dbReference type="EMBL" id="MBA8793480.1"/>
    </source>
</evidence>
<evidence type="ECO:0000313" key="4">
    <source>
        <dbReference type="Proteomes" id="UP000523079"/>
    </source>
</evidence>
<dbReference type="RefSeq" id="WP_182559095.1">
    <property type="nucleotide sequence ID" value="NZ_JACGWT010000002.1"/>
</dbReference>
<dbReference type="AlphaFoldDB" id="A0A7W3IQR3"/>
<proteinExistence type="inferred from homology"/>
<dbReference type="Gene3D" id="3.30.370.10">
    <property type="entry name" value="Barstar-like"/>
    <property type="match status" value="1"/>
</dbReference>
<feature type="domain" description="Barstar (barnase inhibitor)" evidence="2">
    <location>
        <begin position="5"/>
        <end position="84"/>
    </location>
</feature>
<evidence type="ECO:0000259" key="2">
    <source>
        <dbReference type="Pfam" id="PF01337"/>
    </source>
</evidence>
<comment type="caution">
    <text evidence="3">The sequence shown here is derived from an EMBL/GenBank/DDBJ whole genome shotgun (WGS) entry which is preliminary data.</text>
</comment>
<accession>A0A7W3IQR3</accession>
<protein>
    <submittedName>
        <fullName evidence="3">RNAse (Barnase) inhibitor barstar</fullName>
    </submittedName>
</protein>
<dbReference type="InterPro" id="IPR035905">
    <property type="entry name" value="Barstar-like_sf"/>
</dbReference>
<dbReference type="Pfam" id="PF01337">
    <property type="entry name" value="Barstar"/>
    <property type="match status" value="1"/>
</dbReference>
<reference evidence="3 4" key="1">
    <citation type="submission" date="2020-07" db="EMBL/GenBank/DDBJ databases">
        <title>Sequencing the genomes of 1000 actinobacteria strains.</title>
        <authorList>
            <person name="Klenk H.-P."/>
        </authorList>
    </citation>
    <scope>NUCLEOTIDE SEQUENCE [LARGE SCALE GENOMIC DNA]</scope>
    <source>
        <strain evidence="3 4">DSM 100723</strain>
    </source>
</reference>
<dbReference type="Proteomes" id="UP000523079">
    <property type="component" value="Unassembled WGS sequence"/>
</dbReference>
<sequence length="91" mass="10297">MPVTYRIDGSRFETQRGFWAELGRAVNGPDGYFGRNLDALADCLRGGYGTPDDRPFRFVWAHSAVSRARLGERFDRIVAVFADEGVELELR</sequence>
<gene>
    <name evidence="3" type="ORF">FHX74_001085</name>
</gene>
<dbReference type="EMBL" id="JACGWT010000002">
    <property type="protein sequence ID" value="MBA8793480.1"/>
    <property type="molecule type" value="Genomic_DNA"/>
</dbReference>
<name>A0A7W3IQR3_9ACTN</name>
<evidence type="ECO:0000256" key="1">
    <source>
        <dbReference type="ARBA" id="ARBA00006845"/>
    </source>
</evidence>
<comment type="similarity">
    <text evidence="1">Belongs to the barstar family.</text>
</comment>
<organism evidence="3 4">
    <name type="scientific">Microlunatus kandeliicorticis</name>
    <dbReference type="NCBI Taxonomy" id="1759536"/>
    <lineage>
        <taxon>Bacteria</taxon>
        <taxon>Bacillati</taxon>
        <taxon>Actinomycetota</taxon>
        <taxon>Actinomycetes</taxon>
        <taxon>Propionibacteriales</taxon>
        <taxon>Propionibacteriaceae</taxon>
        <taxon>Microlunatus</taxon>
    </lineage>
</organism>
<keyword evidence="4" id="KW-1185">Reference proteome</keyword>